<dbReference type="PANTHER" id="PTHR16026">
    <property type="entry name" value="CARTILAGE ACIDIC PROTEIN 1"/>
    <property type="match status" value="1"/>
</dbReference>
<protein>
    <submittedName>
        <fullName evidence="3">Repeat domain-containing protein</fullName>
    </submittedName>
</protein>
<evidence type="ECO:0000313" key="4">
    <source>
        <dbReference type="Proteomes" id="UP000236736"/>
    </source>
</evidence>
<dbReference type="InterPro" id="IPR027039">
    <property type="entry name" value="Crtac1"/>
</dbReference>
<keyword evidence="4" id="KW-1185">Reference proteome</keyword>
<reference evidence="4" key="1">
    <citation type="submission" date="2016-10" db="EMBL/GenBank/DDBJ databases">
        <authorList>
            <person name="Varghese N."/>
            <person name="Submissions S."/>
        </authorList>
    </citation>
    <scope>NUCLEOTIDE SEQUENCE [LARGE SCALE GENOMIC DNA]</scope>
    <source>
        <strain evidence="4">DSM 17298</strain>
    </source>
</reference>
<dbReference type="RefSeq" id="WP_103924750.1">
    <property type="nucleotide sequence ID" value="NZ_FNVR01000009.1"/>
</dbReference>
<dbReference type="PANTHER" id="PTHR16026:SF0">
    <property type="entry name" value="CARTILAGE ACIDIC PROTEIN 1"/>
    <property type="match status" value="1"/>
</dbReference>
<evidence type="ECO:0000313" key="3">
    <source>
        <dbReference type="EMBL" id="SEF98208.1"/>
    </source>
</evidence>
<dbReference type="InterPro" id="IPR013517">
    <property type="entry name" value="FG-GAP"/>
</dbReference>
<dbReference type="Pfam" id="PF01839">
    <property type="entry name" value="FG-GAP"/>
    <property type="match status" value="1"/>
</dbReference>
<organism evidence="3 4">
    <name type="scientific">Algoriphagus boritolerans DSM 17298 = JCM 18970</name>
    <dbReference type="NCBI Taxonomy" id="1120964"/>
    <lineage>
        <taxon>Bacteria</taxon>
        <taxon>Pseudomonadati</taxon>
        <taxon>Bacteroidota</taxon>
        <taxon>Cytophagia</taxon>
        <taxon>Cytophagales</taxon>
        <taxon>Cyclobacteriaceae</taxon>
        <taxon>Algoriphagus</taxon>
    </lineage>
</organism>
<keyword evidence="1" id="KW-0732">Signal</keyword>
<dbReference type="InterPro" id="IPR028994">
    <property type="entry name" value="Integrin_alpha_N"/>
</dbReference>
<evidence type="ECO:0000259" key="2">
    <source>
        <dbReference type="Pfam" id="PF07593"/>
    </source>
</evidence>
<dbReference type="STRING" id="1120964.GCA_001313265_02857"/>
<dbReference type="Pfam" id="PF07593">
    <property type="entry name" value="UnbV_ASPIC"/>
    <property type="match status" value="1"/>
</dbReference>
<proteinExistence type="predicted"/>
<evidence type="ECO:0000256" key="1">
    <source>
        <dbReference type="ARBA" id="ARBA00022729"/>
    </source>
</evidence>
<sequence length="1174" mass="129396">MKYRLILIVVCFVFLFSSCKKDSTLFELRSPDQTGISFNNEIIESDSFNILTDEYIFNGGGVAIADFDQNGLPDLFFTGNQVSNRLYLNEGEFKFKDISESAGIMAADKWCTGSVIVDINNDGWPDIYVAAAMKKGPGERNNLLFVNQGKDASGQITFKETAAEYGLDDPGNSMGAAFVDYDLDGDLDLYVLNNEQLTAKPTNFRPKVTDGSAINNDSFYRNNGDGTFTNVTIEAGITFEGFGLGLLVADVNNDGWPDIHVSNDYITNDILYINNQDGTFSNQTKENLRHQSQFSMGSDIADFNNDGLPDLITIDMLGEDNYRKKTTIGKNVYQTYLNNEQFGYEYQYVRNMLHLNNGPGIPFSEIGLMAGVYQTDWSWAPLFGDVDNDGLRDLLVTNGFPRDITDKDFANYRADVGNIASTRQLLDSIPIVKIPNYAYKNSGDLTFQDAGEIWGLNKPSFSNGAALVDLDGDGDLDYVVNNINDPAFVFENKLNAGKKEPNYLRVKLKGSISNPQGLGAKVLLNPTAESLQYQEMQVARGYMSSVEPILHFGLDTLGSVAELTVIWPDGMESKLSKIKSNQVLEVDYASAQRGSNSVAILTLKSSPKFLTEVADEIGISFIHQEVDKIDFNVQRTLPHKLTQFGPALAVGDLDGNGLEDLVVGSSSGFAPVWYAQQEGGKFIQKELLPGENSIFEETGILLFDLDNDGDLDLYLVSGSSEFLPDAAEYLDRIYLNDGKCQFTLDKTFSAVKANGSAVRGADFDGDGFMDLFVGGRSPIGKFPLAEKSFLLRNINGRLTDVTDQIAPELRNVGMVTDAVWSDVDGDGKVDLIVVGELMPITIFMNKGDKFEKLQDTGFEKYLGWWNSIATADFDQDGDSDFVVGNLGANNAHHPTFERPVKVYAKDFDNNGSVDPVTFAYYKDKQGGTYNSFPSHFWDDLNGQSPMFRRKFDRYKYFALSTEASFFTEEEKKDVVILTGNYDRTIWAENLGNGKFKVHELPTIAQIAPTYGVVTDDINGDGFSDILMVGNDYGNEIFIGRLDASVGLLLLGDGKGNFEPVNARDSGFVVPGDAKALVKVGFSQGAPLYFASQNRGKLLTFKSTYQEAKTLSFGQEAMALILELENGKRQRFDLSLGSGFGSQSSREVILPKGTQSAVMIDYKGEMTPVGIFTRN</sequence>
<dbReference type="InterPro" id="IPR011519">
    <property type="entry name" value="UnbV_ASPIC"/>
</dbReference>
<dbReference type="Pfam" id="PF13517">
    <property type="entry name" value="FG-GAP_3"/>
    <property type="match status" value="4"/>
</dbReference>
<dbReference type="Proteomes" id="UP000236736">
    <property type="component" value="Unassembled WGS sequence"/>
</dbReference>
<name>A0A1H5WFR1_9BACT</name>
<dbReference type="PROSITE" id="PS51257">
    <property type="entry name" value="PROKAR_LIPOPROTEIN"/>
    <property type="match status" value="1"/>
</dbReference>
<dbReference type="Gene3D" id="2.130.10.130">
    <property type="entry name" value="Integrin alpha, N-terminal"/>
    <property type="match status" value="3"/>
</dbReference>
<dbReference type="OrthoDB" id="9816120at2"/>
<feature type="domain" description="ASPIC/UnbV" evidence="2">
    <location>
        <begin position="517"/>
        <end position="584"/>
    </location>
</feature>
<dbReference type="AlphaFoldDB" id="A0A1H5WFR1"/>
<gene>
    <name evidence="3" type="ORF">SAMN03080598_02081</name>
</gene>
<dbReference type="EMBL" id="FNVR01000009">
    <property type="protein sequence ID" value="SEF98208.1"/>
    <property type="molecule type" value="Genomic_DNA"/>
</dbReference>
<dbReference type="SUPFAM" id="SSF69318">
    <property type="entry name" value="Integrin alpha N-terminal domain"/>
    <property type="match status" value="3"/>
</dbReference>
<accession>A0A1H5WFR1</accession>